<gene>
    <name evidence="2" type="ORF">E2562_032191</name>
</gene>
<evidence type="ECO:0008006" key="4">
    <source>
        <dbReference type="Google" id="ProtNLM"/>
    </source>
</evidence>
<evidence type="ECO:0000313" key="3">
    <source>
        <dbReference type="Proteomes" id="UP000479710"/>
    </source>
</evidence>
<dbReference type="Proteomes" id="UP000479710">
    <property type="component" value="Unassembled WGS sequence"/>
</dbReference>
<name>A0A6G1F0F1_9ORYZ</name>
<evidence type="ECO:0000313" key="2">
    <source>
        <dbReference type="EMBL" id="KAF0930351.1"/>
    </source>
</evidence>
<evidence type="ECO:0000256" key="1">
    <source>
        <dbReference type="SAM" id="SignalP"/>
    </source>
</evidence>
<reference evidence="2 3" key="1">
    <citation type="submission" date="2019-11" db="EMBL/GenBank/DDBJ databases">
        <title>Whole genome sequence of Oryza granulata.</title>
        <authorList>
            <person name="Li W."/>
        </authorList>
    </citation>
    <scope>NUCLEOTIDE SEQUENCE [LARGE SCALE GENOMIC DNA]</scope>
    <source>
        <strain evidence="3">cv. Menghai</strain>
        <tissue evidence="2">Leaf</tissue>
    </source>
</reference>
<organism evidence="2 3">
    <name type="scientific">Oryza meyeriana var. granulata</name>
    <dbReference type="NCBI Taxonomy" id="110450"/>
    <lineage>
        <taxon>Eukaryota</taxon>
        <taxon>Viridiplantae</taxon>
        <taxon>Streptophyta</taxon>
        <taxon>Embryophyta</taxon>
        <taxon>Tracheophyta</taxon>
        <taxon>Spermatophyta</taxon>
        <taxon>Magnoliopsida</taxon>
        <taxon>Liliopsida</taxon>
        <taxon>Poales</taxon>
        <taxon>Poaceae</taxon>
        <taxon>BOP clade</taxon>
        <taxon>Oryzoideae</taxon>
        <taxon>Oryzeae</taxon>
        <taxon>Oryzinae</taxon>
        <taxon>Oryza</taxon>
        <taxon>Oryza meyeriana</taxon>
    </lineage>
</organism>
<keyword evidence="3" id="KW-1185">Reference proteome</keyword>
<protein>
    <recommendedName>
        <fullName evidence="4">DUF834 domain-containing protein</fullName>
    </recommendedName>
</protein>
<accession>A0A6G1F0F1</accession>
<proteinExistence type="predicted"/>
<feature type="signal peptide" evidence="1">
    <location>
        <begin position="1"/>
        <end position="28"/>
    </location>
</feature>
<keyword evidence="1" id="KW-0732">Signal</keyword>
<comment type="caution">
    <text evidence="2">The sequence shown here is derived from an EMBL/GenBank/DDBJ whole genome shotgun (WGS) entry which is preliminary data.</text>
</comment>
<feature type="chain" id="PRO_5026359148" description="DUF834 domain-containing protein" evidence="1">
    <location>
        <begin position="29"/>
        <end position="88"/>
    </location>
</feature>
<dbReference type="AlphaFoldDB" id="A0A6G1F0F1"/>
<dbReference type="EMBL" id="SPHZ02000002">
    <property type="protein sequence ID" value="KAF0930351.1"/>
    <property type="molecule type" value="Genomic_DNA"/>
</dbReference>
<sequence length="88" mass="9828">MEAENAKIFMRPAVPLLLLMLEVAFDDAGSGGVRVDVAWAGREGRHRDDERSERCKRAAVMDEFRNADSNLGEGKMWAWSSGQEEETA</sequence>